<dbReference type="GO" id="GO:0071555">
    <property type="term" value="P:cell wall organization"/>
    <property type="evidence" value="ECO:0007669"/>
    <property type="project" value="UniProtKB-KW"/>
</dbReference>
<dbReference type="PROSITE" id="PS00843">
    <property type="entry name" value="DALA_DALA_LIGASE_1"/>
    <property type="match status" value="1"/>
</dbReference>
<comment type="cofactor">
    <cofactor evidence="15">
        <name>Mg(2+)</name>
        <dbReference type="ChEBI" id="CHEBI:18420"/>
    </cofactor>
    <cofactor evidence="15">
        <name>Mn(2+)</name>
        <dbReference type="ChEBI" id="CHEBI:29035"/>
    </cofactor>
    <text evidence="15">Binds 2 magnesium or manganese ions per subunit.</text>
</comment>
<dbReference type="InterPro" id="IPR016185">
    <property type="entry name" value="PreATP-grasp_dom_sf"/>
</dbReference>
<dbReference type="SUPFAM" id="SSF56059">
    <property type="entry name" value="Glutathione synthetase ATP-binding domain-like"/>
    <property type="match status" value="1"/>
</dbReference>
<dbReference type="GO" id="GO:0005524">
    <property type="term" value="F:ATP binding"/>
    <property type="evidence" value="ECO:0007669"/>
    <property type="project" value="UniProtKB-UniRule"/>
</dbReference>
<feature type="binding site" evidence="14">
    <location>
        <begin position="314"/>
        <end position="315"/>
    </location>
    <ligand>
        <name>ATP</name>
        <dbReference type="ChEBI" id="CHEBI:30616"/>
    </ligand>
</feature>
<dbReference type="PROSITE" id="PS00844">
    <property type="entry name" value="DALA_DALA_LIGASE_2"/>
    <property type="match status" value="1"/>
</dbReference>
<dbReference type="RefSeq" id="WP_284599225.1">
    <property type="nucleotide sequence ID" value="NZ_JASNVH010000002.1"/>
</dbReference>
<comment type="similarity">
    <text evidence="2 12">Belongs to the D-alanine--D-alanine ligase family.</text>
</comment>
<dbReference type="InterPro" id="IPR011095">
    <property type="entry name" value="Dala_Dala_lig_C"/>
</dbReference>
<evidence type="ECO:0000256" key="10">
    <source>
        <dbReference type="ARBA" id="ARBA00023211"/>
    </source>
</evidence>
<evidence type="ECO:0000256" key="9">
    <source>
        <dbReference type="ARBA" id="ARBA00022984"/>
    </source>
</evidence>
<evidence type="ECO:0000259" key="17">
    <source>
        <dbReference type="PROSITE" id="PS50975"/>
    </source>
</evidence>
<comment type="subcellular location">
    <subcellularLocation>
        <location evidence="12">Cytoplasm</location>
    </subcellularLocation>
</comment>
<dbReference type="PANTHER" id="PTHR23132">
    <property type="entry name" value="D-ALANINE--D-ALANINE LIGASE"/>
    <property type="match status" value="1"/>
</dbReference>
<keyword evidence="8 12" id="KW-0133">Cell shape</keyword>
<feature type="binding site" evidence="15">
    <location>
        <position position="315"/>
    </location>
    <ligand>
        <name>Mg(2+)</name>
        <dbReference type="ChEBI" id="CHEBI:18420"/>
        <label>1</label>
    </ligand>
</feature>
<dbReference type="AlphaFoldDB" id="A0AAP4F5P4"/>
<dbReference type="GO" id="GO:0005829">
    <property type="term" value="C:cytosol"/>
    <property type="evidence" value="ECO:0007669"/>
    <property type="project" value="TreeGrafter"/>
</dbReference>
<evidence type="ECO:0000313" key="18">
    <source>
        <dbReference type="EMBL" id="MDK4306163.1"/>
    </source>
</evidence>
<comment type="function">
    <text evidence="12">Cell wall formation.</text>
</comment>
<comment type="cofactor">
    <cofactor evidence="1">
        <name>Mn(2+)</name>
        <dbReference type="ChEBI" id="CHEBI:29035"/>
    </cofactor>
</comment>
<evidence type="ECO:0000256" key="8">
    <source>
        <dbReference type="ARBA" id="ARBA00022960"/>
    </source>
</evidence>
<keyword evidence="5 14" id="KW-0547">Nucleotide-binding</keyword>
<feature type="binding site" evidence="15">
    <location>
        <position position="303"/>
    </location>
    <ligand>
        <name>Mg(2+)</name>
        <dbReference type="ChEBI" id="CHEBI:18420"/>
        <label>1</label>
    </ligand>
</feature>
<reference evidence="18" key="1">
    <citation type="submission" date="2023-05" db="EMBL/GenBank/DDBJ databases">
        <title>Metabolic capabilities are highly conserved among human nasal-associated Corynebacterium species in pangenomic analyses.</title>
        <authorList>
            <person name="Tran T.H."/>
            <person name="Roberts A.Q."/>
            <person name="Escapa I.F."/>
            <person name="Gao W."/>
            <person name="Conlan S."/>
            <person name="Kong H."/>
            <person name="Segre J.A."/>
            <person name="Kelly M.S."/>
            <person name="Lemon K.P."/>
        </authorList>
    </citation>
    <scope>NUCLEOTIDE SEQUENCE</scope>
    <source>
        <strain evidence="18">KPL2773</strain>
    </source>
</reference>
<dbReference type="InterPro" id="IPR011127">
    <property type="entry name" value="Dala_Dala_lig_N"/>
</dbReference>
<evidence type="ECO:0000256" key="11">
    <source>
        <dbReference type="ARBA" id="ARBA00023316"/>
    </source>
</evidence>
<proteinExistence type="inferred from homology"/>
<evidence type="ECO:0000256" key="2">
    <source>
        <dbReference type="ARBA" id="ARBA00010871"/>
    </source>
</evidence>
<keyword evidence="12" id="KW-0963">Cytoplasm</keyword>
<dbReference type="EMBL" id="JASNVH010000002">
    <property type="protein sequence ID" value="MDK4306163.1"/>
    <property type="molecule type" value="Genomic_DNA"/>
</dbReference>
<dbReference type="Gene3D" id="3.30.470.20">
    <property type="entry name" value="ATP-grasp fold, B domain"/>
    <property type="match status" value="1"/>
</dbReference>
<dbReference type="Gene3D" id="3.30.1490.20">
    <property type="entry name" value="ATP-grasp fold, A domain"/>
    <property type="match status" value="1"/>
</dbReference>
<dbReference type="GO" id="GO:0009252">
    <property type="term" value="P:peptidoglycan biosynthetic process"/>
    <property type="evidence" value="ECO:0007669"/>
    <property type="project" value="UniProtKB-UniRule"/>
</dbReference>
<dbReference type="HAMAP" id="MF_00047">
    <property type="entry name" value="Dala_Dala_lig"/>
    <property type="match status" value="1"/>
</dbReference>
<organism evidence="18 19">
    <name type="scientific">Corynebacterium pseudodiphtheriticum</name>
    <dbReference type="NCBI Taxonomy" id="37637"/>
    <lineage>
        <taxon>Bacteria</taxon>
        <taxon>Bacillati</taxon>
        <taxon>Actinomycetota</taxon>
        <taxon>Actinomycetes</taxon>
        <taxon>Mycobacteriales</taxon>
        <taxon>Corynebacteriaceae</taxon>
        <taxon>Corynebacterium</taxon>
    </lineage>
</organism>
<keyword evidence="9 12" id="KW-0573">Peptidoglycan synthesis</keyword>
<evidence type="ECO:0000256" key="4">
    <source>
        <dbReference type="ARBA" id="ARBA00022723"/>
    </source>
</evidence>
<dbReference type="GO" id="GO:0008716">
    <property type="term" value="F:D-alanine-D-alanine ligase activity"/>
    <property type="evidence" value="ECO:0007669"/>
    <property type="project" value="UniProtKB-UniRule"/>
</dbReference>
<feature type="binding site" evidence="15">
    <location>
        <position position="317"/>
    </location>
    <ligand>
        <name>Mg(2+)</name>
        <dbReference type="ChEBI" id="CHEBI:18420"/>
        <label>2</label>
    </ligand>
</feature>
<feature type="active site" evidence="13">
    <location>
        <position position="326"/>
    </location>
</feature>
<protein>
    <recommendedName>
        <fullName evidence="12">D-alanine--D-alanine ligase</fullName>
        <ecNumber evidence="12">6.3.2.4</ecNumber>
    </recommendedName>
    <alternativeName>
        <fullName evidence="12">D-Ala-D-Ala ligase</fullName>
    </alternativeName>
    <alternativeName>
        <fullName evidence="12">D-alanylalanine synthetase</fullName>
    </alternativeName>
</protein>
<dbReference type="NCBIfam" id="TIGR01205">
    <property type="entry name" value="D_ala_D_alaTIGR"/>
    <property type="match status" value="1"/>
</dbReference>
<evidence type="ECO:0000313" key="19">
    <source>
        <dbReference type="Proteomes" id="UP001224412"/>
    </source>
</evidence>
<dbReference type="PANTHER" id="PTHR23132:SF25">
    <property type="entry name" value="D-ALANINE--D-ALANINE LIGASE A"/>
    <property type="match status" value="1"/>
</dbReference>
<feature type="binding site" evidence="14">
    <location>
        <begin position="217"/>
        <end position="224"/>
    </location>
    <ligand>
        <name>ATP</name>
        <dbReference type="ChEBI" id="CHEBI:30616"/>
    </ligand>
</feature>
<feature type="binding site" evidence="14">
    <location>
        <begin position="185"/>
        <end position="186"/>
    </location>
    <ligand>
        <name>ATP</name>
        <dbReference type="ChEBI" id="CHEBI:30616"/>
    </ligand>
</feature>
<accession>A0AAP4F5P4</accession>
<feature type="binding site" evidence="14">
    <location>
        <begin position="177"/>
        <end position="179"/>
    </location>
    <ligand>
        <name>ATP</name>
        <dbReference type="ChEBI" id="CHEBI:30616"/>
    </ligand>
</feature>
<feature type="binding site" evidence="15">
    <location>
        <position position="315"/>
    </location>
    <ligand>
        <name>Mg(2+)</name>
        <dbReference type="ChEBI" id="CHEBI:18420"/>
        <label>2</label>
    </ligand>
</feature>
<dbReference type="Pfam" id="PF01820">
    <property type="entry name" value="Dala_Dala_lig_N"/>
    <property type="match status" value="1"/>
</dbReference>
<dbReference type="NCBIfam" id="NF002528">
    <property type="entry name" value="PRK01966.1-4"/>
    <property type="match status" value="1"/>
</dbReference>
<gene>
    <name evidence="12" type="primary">ddl</name>
    <name evidence="18" type="ORF">QPX42_01130</name>
</gene>
<feature type="active site" evidence="13">
    <location>
        <position position="17"/>
    </location>
</feature>
<dbReference type="Gene3D" id="3.40.50.20">
    <property type="match status" value="1"/>
</dbReference>
<dbReference type="EC" id="6.3.2.4" evidence="12"/>
<comment type="pathway">
    <text evidence="12">Cell wall biogenesis; peptidoglycan biosynthesis.</text>
</comment>
<dbReference type="InterPro" id="IPR000291">
    <property type="entry name" value="D-Ala_lig_Van_CS"/>
</dbReference>
<dbReference type="SUPFAM" id="SSF52440">
    <property type="entry name" value="PreATP-grasp domain"/>
    <property type="match status" value="1"/>
</dbReference>
<name>A0AAP4F5P4_9CORY</name>
<dbReference type="GO" id="GO:0008360">
    <property type="term" value="P:regulation of cell shape"/>
    <property type="evidence" value="ECO:0007669"/>
    <property type="project" value="UniProtKB-KW"/>
</dbReference>
<evidence type="ECO:0000256" key="5">
    <source>
        <dbReference type="ARBA" id="ARBA00022741"/>
    </source>
</evidence>
<evidence type="ECO:0000256" key="7">
    <source>
        <dbReference type="ARBA" id="ARBA00022842"/>
    </source>
</evidence>
<dbReference type="PIRSF" id="PIRSF039102">
    <property type="entry name" value="Ddl/VanB"/>
    <property type="match status" value="1"/>
</dbReference>
<comment type="caution">
    <text evidence="18">The sequence shown here is derived from an EMBL/GenBank/DDBJ whole genome shotgun (WGS) entry which is preliminary data.</text>
</comment>
<keyword evidence="7 15" id="KW-0460">Magnesium</keyword>
<dbReference type="InterPro" id="IPR013815">
    <property type="entry name" value="ATP_grasp_subdomain_1"/>
</dbReference>
<evidence type="ECO:0000256" key="14">
    <source>
        <dbReference type="PIRSR" id="PIRSR039102-2"/>
    </source>
</evidence>
<evidence type="ECO:0000256" key="3">
    <source>
        <dbReference type="ARBA" id="ARBA00022598"/>
    </source>
</evidence>
<keyword evidence="3 12" id="KW-0436">Ligase</keyword>
<dbReference type="Proteomes" id="UP001224412">
    <property type="component" value="Unassembled WGS sequence"/>
</dbReference>
<evidence type="ECO:0000256" key="6">
    <source>
        <dbReference type="ARBA" id="ARBA00022840"/>
    </source>
</evidence>
<evidence type="ECO:0000256" key="12">
    <source>
        <dbReference type="HAMAP-Rule" id="MF_00047"/>
    </source>
</evidence>
<comment type="catalytic activity">
    <reaction evidence="12">
        <text>2 D-alanine + ATP = D-alanyl-D-alanine + ADP + phosphate + H(+)</text>
        <dbReference type="Rhea" id="RHEA:11224"/>
        <dbReference type="ChEBI" id="CHEBI:15378"/>
        <dbReference type="ChEBI" id="CHEBI:30616"/>
        <dbReference type="ChEBI" id="CHEBI:43474"/>
        <dbReference type="ChEBI" id="CHEBI:57416"/>
        <dbReference type="ChEBI" id="CHEBI:57822"/>
        <dbReference type="ChEBI" id="CHEBI:456216"/>
        <dbReference type="EC" id="6.3.2.4"/>
    </reaction>
</comment>
<feature type="active site" evidence="13">
    <location>
        <position position="185"/>
    </location>
</feature>
<evidence type="ECO:0000256" key="1">
    <source>
        <dbReference type="ARBA" id="ARBA00001936"/>
    </source>
</evidence>
<dbReference type="InterPro" id="IPR005905">
    <property type="entry name" value="D_ala_D_ala"/>
</dbReference>
<feature type="domain" description="ATP-grasp" evidence="17">
    <location>
        <begin position="142"/>
        <end position="348"/>
    </location>
</feature>
<keyword evidence="11 12" id="KW-0961">Cell wall biogenesis/degradation</keyword>
<evidence type="ECO:0000256" key="13">
    <source>
        <dbReference type="PIRSR" id="PIRSR039102-1"/>
    </source>
</evidence>
<dbReference type="Pfam" id="PF07478">
    <property type="entry name" value="Dala_Dala_lig_C"/>
    <property type="match status" value="1"/>
</dbReference>
<evidence type="ECO:0000256" key="16">
    <source>
        <dbReference type="PROSITE-ProRule" id="PRU00409"/>
    </source>
</evidence>
<keyword evidence="10 15" id="KW-0464">Manganese</keyword>
<dbReference type="PROSITE" id="PS50975">
    <property type="entry name" value="ATP_GRASP"/>
    <property type="match status" value="1"/>
</dbReference>
<dbReference type="InterPro" id="IPR011761">
    <property type="entry name" value="ATP-grasp"/>
</dbReference>
<evidence type="ECO:0000256" key="15">
    <source>
        <dbReference type="PIRSR" id="PIRSR039102-3"/>
    </source>
</evidence>
<keyword evidence="4 15" id="KW-0479">Metal-binding</keyword>
<keyword evidence="6 16" id="KW-0067">ATP-binding</keyword>
<sequence>MTNKTRVAVFYGGRSTEHSVSCVSASAVMAHLDRDHYEVIPVGITKDGVFTVGEQGLKIVDGQLPEVTLRDELTLSLNPQRRVLHNLTTGKVHAEFDVVFPVLHGPFGEDGTIQGMLELADIPYVGTGVLSSAASMDKEYTKKLLVAEQLPVTPEAVVGAAEELADDDKQRLGLPVFVKPARGGSSIGVSKVTDWKDFPAALDAARDADVAGKAIVETEIVGDEVEVGVLQYPDGSIVASVPAKLNNIAASEEGFYGFETKYLADVVTPTIPAPYDDEVTGQLQDMAQAAFRALDCQGLARVDFFVTASGPVINEINTMPGFTPISMYPQVFQASGVAYPELLDTMIQRALTR</sequence>
<dbReference type="GO" id="GO:0046872">
    <property type="term" value="F:metal ion binding"/>
    <property type="evidence" value="ECO:0007669"/>
    <property type="project" value="UniProtKB-KW"/>
</dbReference>
<feature type="binding site" evidence="14">
    <location>
        <position position="138"/>
    </location>
    <ligand>
        <name>ATP</name>
        <dbReference type="ChEBI" id="CHEBI:30616"/>
    </ligand>
</feature>